<reference evidence="5" key="1">
    <citation type="submission" date="2021-03" db="EMBL/GenBank/DDBJ databases">
        <authorList>
            <person name="Tagirdzhanova G."/>
        </authorList>
    </citation>
    <scope>NUCLEOTIDE SEQUENCE</scope>
</reference>
<dbReference type="Pfam" id="PF00276">
    <property type="entry name" value="Ribosomal_L23"/>
    <property type="match status" value="1"/>
</dbReference>
<evidence type="ECO:0000256" key="3">
    <source>
        <dbReference type="ARBA" id="ARBA00023274"/>
    </source>
</evidence>
<dbReference type="Gene3D" id="3.30.70.330">
    <property type="match status" value="1"/>
</dbReference>
<name>A0A8H3I1E6_9LECA</name>
<keyword evidence="3" id="KW-0687">Ribonucleoprotein</keyword>
<dbReference type="OrthoDB" id="275582at2759"/>
<dbReference type="PANTHER" id="PTHR12059">
    <property type="entry name" value="RIBOSOMAL PROTEIN L23-RELATED"/>
    <property type="match status" value="1"/>
</dbReference>
<keyword evidence="6" id="KW-1185">Reference proteome</keyword>
<proteinExistence type="inferred from homology"/>
<dbReference type="GO" id="GO:0003735">
    <property type="term" value="F:structural constituent of ribosome"/>
    <property type="evidence" value="ECO:0007669"/>
    <property type="project" value="InterPro"/>
</dbReference>
<evidence type="ECO:0000313" key="5">
    <source>
        <dbReference type="EMBL" id="CAF9903520.1"/>
    </source>
</evidence>
<gene>
    <name evidence="5" type="ORF">GOMPHAMPRED_000337</name>
</gene>
<dbReference type="EMBL" id="CAJPDQ010000001">
    <property type="protein sequence ID" value="CAF9903520.1"/>
    <property type="molecule type" value="Genomic_DNA"/>
</dbReference>
<dbReference type="GO" id="GO:0032543">
    <property type="term" value="P:mitochondrial translation"/>
    <property type="evidence" value="ECO:0007669"/>
    <property type="project" value="TreeGrafter"/>
</dbReference>
<comment type="similarity">
    <text evidence="1">Belongs to the universal ribosomal protein uL23 family.</text>
</comment>
<evidence type="ECO:0000256" key="4">
    <source>
        <dbReference type="ARBA" id="ARBA00039977"/>
    </source>
</evidence>
<accession>A0A8H3I1E6</accession>
<comment type="caution">
    <text evidence="5">The sequence shown here is derived from an EMBL/GenBank/DDBJ whole genome shotgun (WGS) entry which is preliminary data.</text>
</comment>
<evidence type="ECO:0000313" key="6">
    <source>
        <dbReference type="Proteomes" id="UP000664169"/>
    </source>
</evidence>
<sequence length="149" mass="17391">MACFQVPLNINKLDMKDYLWNCYGVPALSVRSYIQQQKVRAGKANDIIPQRRWARPKSTKRMIVELGEGQHGGPFVWPDPIENLEPWDKASYDELRTEQEEQSSVAQRRWERRPMKNKDILAKQAQELLSGSKKWQPMQTIYARNGTDS</sequence>
<organism evidence="5 6">
    <name type="scientific">Gomphillus americanus</name>
    <dbReference type="NCBI Taxonomy" id="1940652"/>
    <lineage>
        <taxon>Eukaryota</taxon>
        <taxon>Fungi</taxon>
        <taxon>Dikarya</taxon>
        <taxon>Ascomycota</taxon>
        <taxon>Pezizomycotina</taxon>
        <taxon>Lecanoromycetes</taxon>
        <taxon>OSLEUM clade</taxon>
        <taxon>Ostropomycetidae</taxon>
        <taxon>Ostropales</taxon>
        <taxon>Graphidaceae</taxon>
        <taxon>Gomphilloideae</taxon>
        <taxon>Gomphillus</taxon>
    </lineage>
</organism>
<evidence type="ECO:0000256" key="2">
    <source>
        <dbReference type="ARBA" id="ARBA00022980"/>
    </source>
</evidence>
<keyword evidence="2" id="KW-0689">Ribosomal protein</keyword>
<evidence type="ECO:0000256" key="1">
    <source>
        <dbReference type="ARBA" id="ARBA00006700"/>
    </source>
</evidence>
<dbReference type="AlphaFoldDB" id="A0A8H3I1E6"/>
<dbReference type="InterPro" id="IPR012678">
    <property type="entry name" value="Ribosomal_uL23/eL15/eS24_sf"/>
</dbReference>
<protein>
    <recommendedName>
        <fullName evidence="4">Large ribosomal subunit protein uL23m</fullName>
    </recommendedName>
</protein>
<dbReference type="InterPro" id="IPR013025">
    <property type="entry name" value="Ribosomal_uL23-like"/>
</dbReference>
<dbReference type="InterPro" id="IPR012677">
    <property type="entry name" value="Nucleotide-bd_a/b_plait_sf"/>
</dbReference>
<dbReference type="GO" id="GO:0005762">
    <property type="term" value="C:mitochondrial large ribosomal subunit"/>
    <property type="evidence" value="ECO:0007669"/>
    <property type="project" value="TreeGrafter"/>
</dbReference>
<dbReference type="SUPFAM" id="SSF54189">
    <property type="entry name" value="Ribosomal proteins S24e, L23 and L15e"/>
    <property type="match status" value="1"/>
</dbReference>
<dbReference type="PANTHER" id="PTHR12059:SF5">
    <property type="entry name" value="LARGE RIBOSOMAL SUBUNIT PROTEIN UL23M"/>
    <property type="match status" value="1"/>
</dbReference>
<dbReference type="Proteomes" id="UP000664169">
    <property type="component" value="Unassembled WGS sequence"/>
</dbReference>